<organism evidence="1 2">
    <name type="scientific">Pusillimonas noertemannii</name>
    <dbReference type="NCBI Taxonomy" id="305977"/>
    <lineage>
        <taxon>Bacteria</taxon>
        <taxon>Pseudomonadati</taxon>
        <taxon>Pseudomonadota</taxon>
        <taxon>Betaproteobacteria</taxon>
        <taxon>Burkholderiales</taxon>
        <taxon>Alcaligenaceae</taxon>
        <taxon>Pusillimonas</taxon>
    </lineage>
</organism>
<name>A0A2U1CR08_9BURK</name>
<accession>A0A2U1CR08</accession>
<sequence>MNNIDHLIQLANRIGDFFEALPNRQEGLDGIADHIRKFWEPRMRTAMLNFLAEHPEGRTQEAELSAIAKEAILQNREMLTPKASA</sequence>
<dbReference type="EMBL" id="QEKO01000001">
    <property type="protein sequence ID" value="PVY68332.1"/>
    <property type="molecule type" value="Genomic_DNA"/>
</dbReference>
<proteinExistence type="predicted"/>
<dbReference type="Pfam" id="PF11390">
    <property type="entry name" value="FdsD"/>
    <property type="match status" value="1"/>
</dbReference>
<dbReference type="RefSeq" id="WP_017525555.1">
    <property type="nucleotide sequence ID" value="NZ_JACCEX010000001.1"/>
</dbReference>
<dbReference type="AlphaFoldDB" id="A0A2U1CR08"/>
<evidence type="ECO:0000313" key="1">
    <source>
        <dbReference type="EMBL" id="PVY68332.1"/>
    </source>
</evidence>
<keyword evidence="2" id="KW-1185">Reference proteome</keyword>
<evidence type="ECO:0000313" key="2">
    <source>
        <dbReference type="Proteomes" id="UP000246145"/>
    </source>
</evidence>
<gene>
    <name evidence="1" type="ORF">C7440_0727</name>
</gene>
<dbReference type="InterPro" id="IPR021074">
    <property type="entry name" value="Formate_DH_dsu"/>
</dbReference>
<dbReference type="OrthoDB" id="8527650at2"/>
<dbReference type="Proteomes" id="UP000246145">
    <property type="component" value="Unassembled WGS sequence"/>
</dbReference>
<protein>
    <submittedName>
        <fullName evidence="1">Formate dehydrogenase delta subunit</fullName>
    </submittedName>
</protein>
<comment type="caution">
    <text evidence="1">The sequence shown here is derived from an EMBL/GenBank/DDBJ whole genome shotgun (WGS) entry which is preliminary data.</text>
</comment>
<reference evidence="1 2" key="1">
    <citation type="submission" date="2018-04" db="EMBL/GenBank/DDBJ databases">
        <title>Genomic Encyclopedia of Type Strains, Phase IV (KMG-IV): sequencing the most valuable type-strain genomes for metagenomic binning, comparative biology and taxonomic classification.</title>
        <authorList>
            <person name="Goeker M."/>
        </authorList>
    </citation>
    <scope>NUCLEOTIDE SEQUENCE [LARGE SCALE GENOMIC DNA]</scope>
    <source>
        <strain evidence="1 2">DSM 10065</strain>
    </source>
</reference>
<dbReference type="STRING" id="1231391.GCA_000308195_03204"/>